<dbReference type="Proteomes" id="UP000509568">
    <property type="component" value="Chromosome"/>
</dbReference>
<name>A0A7D5H3I9_9PSED</name>
<evidence type="ECO:0000256" key="3">
    <source>
        <dbReference type="ARBA" id="ARBA00022729"/>
    </source>
</evidence>
<reference evidence="5 6" key="1">
    <citation type="submission" date="2020-06" db="EMBL/GenBank/DDBJ databases">
        <title>Pseudomonas eucalypticola sp. nov., an endophyte of Eucalyptus dunnii leaves with biocontrol ability of eucalyptus leaf blight.</title>
        <authorList>
            <person name="Liu Y."/>
            <person name="Song Z."/>
            <person name="Zeng H."/>
            <person name="Lu M."/>
            <person name="Wang X."/>
            <person name="Lian X."/>
            <person name="Zhang Q."/>
        </authorList>
    </citation>
    <scope>NUCLEOTIDE SEQUENCE [LARGE SCALE GENOMIC DNA]</scope>
    <source>
        <strain evidence="5 6">NP-1</strain>
    </source>
</reference>
<sequence length="418" mass="45985">MAQPFLPRRPRCASTLAVTLSVGCLVPPGWARADGFVEDATATLNTRNAFYQGNFKGGDVSVAKRQEWAEGFILQGGSGFTPGVIGVGVDVIGKWGVRLDSGRGTAGSGLLPKTASGAPAEYGRAGAALKFKGFSTLVKVGEQTPSLPVVRTNDARLLPQTYVGTTLVSNPAQWLTLYGGRLNTFSNRDSTNQEKLHMHGSSITGDHFDYLGSEFRAVDGRLQLAYWHAELKDIYAQDLYRFTYDQPMGTGTWRLDTGLYVSTEQGQAKAGGLDNRALYGGLSWRQGGHTWLLGLQRLFGPDDFVGLQDSPTVMTNHVNNIFGYAHERSWQVRYDYDFAASGVPGLTATAKYVQGWDVQRSNAVDGHEWERDFNLRYVVQSGQWRDLSVSLSLYSLRSTFQSSLDETRFTVGYPIRLF</sequence>
<evidence type="ECO:0000256" key="1">
    <source>
        <dbReference type="ARBA" id="ARBA00009075"/>
    </source>
</evidence>
<dbReference type="KEGG" id="pez:HWQ56_13045"/>
<dbReference type="EMBL" id="CP056030">
    <property type="protein sequence ID" value="QKZ04662.1"/>
    <property type="molecule type" value="Genomic_DNA"/>
</dbReference>
<keyword evidence="6" id="KW-1185">Reference proteome</keyword>
<dbReference type="PANTHER" id="PTHR34596">
    <property type="entry name" value="CHITOPORIN"/>
    <property type="match status" value="1"/>
</dbReference>
<dbReference type="Pfam" id="PF03573">
    <property type="entry name" value="OprD"/>
    <property type="match status" value="1"/>
</dbReference>
<comment type="similarity">
    <text evidence="1">Belongs to the outer membrane porin (Opr) (TC 1.B.25) family.</text>
</comment>
<dbReference type="InterPro" id="IPR023614">
    <property type="entry name" value="Porin_dom_sf"/>
</dbReference>
<proteinExistence type="inferred from homology"/>
<keyword evidence="2" id="KW-0813">Transport</keyword>
<evidence type="ECO:0000256" key="4">
    <source>
        <dbReference type="SAM" id="SignalP"/>
    </source>
</evidence>
<feature type="chain" id="PRO_5028819843" evidence="4">
    <location>
        <begin position="34"/>
        <end position="418"/>
    </location>
</feature>
<dbReference type="InterPro" id="IPR005318">
    <property type="entry name" value="OM_porin_bac"/>
</dbReference>
<dbReference type="RefSeq" id="WP_176570751.1">
    <property type="nucleotide sequence ID" value="NZ_CP056030.1"/>
</dbReference>
<dbReference type="Gene3D" id="2.40.160.10">
    <property type="entry name" value="Porin"/>
    <property type="match status" value="1"/>
</dbReference>
<keyword evidence="3 4" id="KW-0732">Signal</keyword>
<dbReference type="PANTHER" id="PTHR34596:SF2">
    <property type="entry name" value="CHITOPORIN"/>
    <property type="match status" value="1"/>
</dbReference>
<evidence type="ECO:0000313" key="5">
    <source>
        <dbReference type="EMBL" id="QKZ04662.1"/>
    </source>
</evidence>
<gene>
    <name evidence="5" type="ORF">HWQ56_13045</name>
</gene>
<evidence type="ECO:0000256" key="2">
    <source>
        <dbReference type="ARBA" id="ARBA00022448"/>
    </source>
</evidence>
<protein>
    <submittedName>
        <fullName evidence="5">Outer membrane porin, OprD family</fullName>
    </submittedName>
</protein>
<evidence type="ECO:0000313" key="6">
    <source>
        <dbReference type="Proteomes" id="UP000509568"/>
    </source>
</evidence>
<accession>A0A7D5H3I9</accession>
<organism evidence="5 6">
    <name type="scientific">Pseudomonas eucalypticola</name>
    <dbReference type="NCBI Taxonomy" id="2599595"/>
    <lineage>
        <taxon>Bacteria</taxon>
        <taxon>Pseudomonadati</taxon>
        <taxon>Pseudomonadota</taxon>
        <taxon>Gammaproteobacteria</taxon>
        <taxon>Pseudomonadales</taxon>
        <taxon>Pseudomonadaceae</taxon>
        <taxon>Pseudomonas</taxon>
    </lineage>
</organism>
<feature type="signal peptide" evidence="4">
    <location>
        <begin position="1"/>
        <end position="33"/>
    </location>
</feature>
<dbReference type="AlphaFoldDB" id="A0A7D5H3I9"/>
<dbReference type="GO" id="GO:0016020">
    <property type="term" value="C:membrane"/>
    <property type="evidence" value="ECO:0007669"/>
    <property type="project" value="InterPro"/>
</dbReference>
<dbReference type="GO" id="GO:0015288">
    <property type="term" value="F:porin activity"/>
    <property type="evidence" value="ECO:0007669"/>
    <property type="project" value="TreeGrafter"/>
</dbReference>